<feature type="transmembrane region" description="Helical" evidence="2">
    <location>
        <begin position="77"/>
        <end position="98"/>
    </location>
</feature>
<dbReference type="EMBL" id="QHCV01000048">
    <property type="protein sequence ID" value="RAV31925.1"/>
    <property type="molecule type" value="Genomic_DNA"/>
</dbReference>
<protein>
    <submittedName>
        <fullName evidence="3">Uncharacterized protein</fullName>
    </submittedName>
</protein>
<keyword evidence="2" id="KW-0472">Membrane</keyword>
<feature type="compositionally biased region" description="Low complexity" evidence="1">
    <location>
        <begin position="348"/>
        <end position="357"/>
    </location>
</feature>
<feature type="non-terminal residue" evidence="3">
    <location>
        <position position="357"/>
    </location>
</feature>
<feature type="compositionally biased region" description="Low complexity" evidence="1">
    <location>
        <begin position="304"/>
        <end position="321"/>
    </location>
</feature>
<evidence type="ECO:0000313" key="4">
    <source>
        <dbReference type="Proteomes" id="UP000251577"/>
    </source>
</evidence>
<reference evidence="3 4" key="1">
    <citation type="journal article" date="2018" name="Syst. Appl. Microbiol.">
        <title>Corynebacterium heidelbergense sp. nov., isolated from the preen glands of Egyptian geese (Alopochen aegyptiacus).</title>
        <authorList>
            <person name="Braun M.S."/>
            <person name="Wang E."/>
            <person name="Zimmermann S."/>
            <person name="Wink M."/>
        </authorList>
    </citation>
    <scope>NUCLEOTIDE SEQUENCE [LARGE SCALE GENOMIC DNA]</scope>
    <source>
        <strain evidence="3 4">647</strain>
    </source>
</reference>
<dbReference type="AlphaFoldDB" id="A0A364V5K6"/>
<proteinExistence type="predicted"/>
<organism evidence="3 4">
    <name type="scientific">Corynebacterium heidelbergense</name>
    <dbReference type="NCBI Taxonomy" id="2055947"/>
    <lineage>
        <taxon>Bacteria</taxon>
        <taxon>Bacillati</taxon>
        <taxon>Actinomycetota</taxon>
        <taxon>Actinomycetes</taxon>
        <taxon>Mycobacteriales</taxon>
        <taxon>Corynebacteriaceae</taxon>
        <taxon>Corynebacterium</taxon>
    </lineage>
</organism>
<keyword evidence="2" id="KW-0812">Transmembrane</keyword>
<feature type="transmembrane region" description="Helical" evidence="2">
    <location>
        <begin position="160"/>
        <end position="178"/>
    </location>
</feature>
<feature type="compositionally biased region" description="Polar residues" evidence="1">
    <location>
        <begin position="17"/>
        <end position="31"/>
    </location>
</feature>
<evidence type="ECO:0000313" key="3">
    <source>
        <dbReference type="EMBL" id="RAV31925.1"/>
    </source>
</evidence>
<evidence type="ECO:0000256" key="1">
    <source>
        <dbReference type="SAM" id="MobiDB-lite"/>
    </source>
</evidence>
<keyword evidence="2" id="KW-1133">Transmembrane helix</keyword>
<gene>
    <name evidence="3" type="ORF">DLJ54_05735</name>
</gene>
<feature type="transmembrane region" description="Helical" evidence="2">
    <location>
        <begin position="138"/>
        <end position="154"/>
    </location>
</feature>
<feature type="region of interest" description="Disordered" evidence="1">
    <location>
        <begin position="297"/>
        <end position="357"/>
    </location>
</feature>
<accession>A0A364V5K6</accession>
<dbReference type="RefSeq" id="WP_165841681.1">
    <property type="nucleotide sequence ID" value="NZ_QHCV01000048.1"/>
</dbReference>
<feature type="compositionally biased region" description="Pro residues" evidence="1">
    <location>
        <begin position="327"/>
        <end position="347"/>
    </location>
</feature>
<sequence length="357" mass="36970">MSANPNQGDAAYKDRSTAPSPNETVPQTPSSPALDRCNPVAAEPDAKKQQRSRRAAQRKREMQETNRGFTAWRRNRPFGGGLLMIMAGLIILTPAYLTFEVADIQIAISSLSGVSTLLIGVLLIACGSLTWFKADGRILWSIAALILALVSMPTANLGGFIIGALLGIIGAALTLAWTDMPKESRAERGRRKNAKSQPQAEGAEAQGIPSAAQSNTEASDAAANRASVDHTTAKHGAVDAPNGAQDTRPLGAKPTSKKHGAITNRSHAVALVAVMGSIALISAQHLPAAQAQLPPIPGLENLFPPANQQQPGQDNPGQPGAVQPSDSPQPAPGIPGLPGLPPLPPLPQVAGLPTPGS</sequence>
<keyword evidence="4" id="KW-1185">Reference proteome</keyword>
<feature type="region of interest" description="Disordered" evidence="1">
    <location>
        <begin position="182"/>
        <end position="261"/>
    </location>
</feature>
<comment type="caution">
    <text evidence="3">The sequence shown here is derived from an EMBL/GenBank/DDBJ whole genome shotgun (WGS) entry which is preliminary data.</text>
</comment>
<dbReference type="InterPro" id="IPR046096">
    <property type="entry name" value="DUF6114"/>
</dbReference>
<dbReference type="Proteomes" id="UP000251577">
    <property type="component" value="Unassembled WGS sequence"/>
</dbReference>
<name>A0A364V5K6_9CORY</name>
<feature type="transmembrane region" description="Helical" evidence="2">
    <location>
        <begin position="104"/>
        <end position="126"/>
    </location>
</feature>
<evidence type="ECO:0000256" key="2">
    <source>
        <dbReference type="SAM" id="Phobius"/>
    </source>
</evidence>
<dbReference type="Pfam" id="PF19609">
    <property type="entry name" value="DUF6114"/>
    <property type="match status" value="1"/>
</dbReference>
<feature type="region of interest" description="Disordered" evidence="1">
    <location>
        <begin position="1"/>
        <end position="68"/>
    </location>
</feature>